<feature type="site" description="Interaction with substrate rRNA" evidence="1">
    <location>
        <position position="4"/>
    </location>
</feature>
<feature type="binding site" evidence="1">
    <location>
        <position position="123"/>
    </location>
    <ligand>
        <name>S-adenosyl-L-methionine</name>
        <dbReference type="ChEBI" id="CHEBI:59789"/>
    </ligand>
</feature>
<keyword evidence="3" id="KW-1185">Reference proteome</keyword>
<proteinExistence type="inferred from homology"/>
<name>G4Q9D4_TAYAM</name>
<evidence type="ECO:0000256" key="1">
    <source>
        <dbReference type="HAMAP-Rule" id="MF_00934"/>
    </source>
</evidence>
<comment type="function">
    <text evidence="1">Specifically methylates the adenine in position 2030 of 23S rRNA.</text>
</comment>
<dbReference type="AlphaFoldDB" id="G4Q9D4"/>
<dbReference type="GO" id="GO:0003723">
    <property type="term" value="F:RNA binding"/>
    <property type="evidence" value="ECO:0007669"/>
    <property type="project" value="UniProtKB-UniRule"/>
</dbReference>
<dbReference type="EC" id="2.1.1.266" evidence="1"/>
<dbReference type="EMBL" id="CP003059">
    <property type="protein sequence ID" value="AEP36471.1"/>
    <property type="molecule type" value="Genomic_DNA"/>
</dbReference>
<feature type="binding site" evidence="1">
    <location>
        <position position="174"/>
    </location>
    <ligand>
        <name>S-adenosyl-L-methionine</name>
        <dbReference type="ChEBI" id="CHEBI:59789"/>
    </ligand>
</feature>
<accession>G4Q9D4</accession>
<dbReference type="HAMAP" id="MF_00934">
    <property type="entry name" value="23SrRNA_methyltr_J"/>
    <property type="match status" value="1"/>
</dbReference>
<keyword evidence="1" id="KW-0694">RNA-binding</keyword>
<dbReference type="InterPro" id="IPR029063">
    <property type="entry name" value="SAM-dependent_MTases_sf"/>
</dbReference>
<dbReference type="GO" id="GO:0036307">
    <property type="term" value="F:23S rRNA (adenine(2030)-N(6))-methyltransferase activity"/>
    <property type="evidence" value="ECO:0007669"/>
    <property type="project" value="UniProtKB-UniRule"/>
</dbReference>
<dbReference type="InterPro" id="IPR007473">
    <property type="entry name" value="RlmJ"/>
</dbReference>
<dbReference type="SUPFAM" id="SSF53335">
    <property type="entry name" value="S-adenosyl-L-methionine-dependent methyltransferases"/>
    <property type="match status" value="1"/>
</dbReference>
<keyword evidence="1" id="KW-0698">rRNA processing</keyword>
<dbReference type="KEGG" id="tas:TASI_0700"/>
<protein>
    <recommendedName>
        <fullName evidence="1">Ribosomal RNA large subunit methyltransferase J</fullName>
        <ecNumber evidence="1">2.1.1.266</ecNumber>
    </recommendedName>
    <alternativeName>
        <fullName evidence="1">23S rRNA (adenine(2030)-N6)-methyltransferase</fullName>
    </alternativeName>
    <alternativeName>
        <fullName evidence="1">23S rRNA m6A2030 methyltransferase</fullName>
    </alternativeName>
</protein>
<reference key="1">
    <citation type="submission" date="2011-09" db="EMBL/GenBank/DDBJ databases">
        <title>Genomic characterization of the Taylorella genus.</title>
        <authorList>
            <person name="Hebert L."/>
            <person name="Moumen B."/>
            <person name="Pons N."/>
            <person name="Duquesne F."/>
            <person name="Breuil M.-F."/>
            <person name="Goux D."/>
            <person name="Batto J.-M."/>
            <person name="Renault P."/>
            <person name="Laugier C."/>
            <person name="Petry S."/>
        </authorList>
    </citation>
    <scope>NUCLEOTIDE SEQUENCE</scope>
    <source>
        <strain>MCE3</strain>
    </source>
</reference>
<comment type="subunit">
    <text evidence="1">Monomer.</text>
</comment>
<feature type="binding site" evidence="1">
    <location>
        <position position="42"/>
    </location>
    <ligand>
        <name>S-adenosyl-L-methionine</name>
        <dbReference type="ChEBI" id="CHEBI:59789"/>
    </ligand>
</feature>
<feature type="binding site" evidence="1">
    <location>
        <begin position="153"/>
        <end position="154"/>
    </location>
    <ligand>
        <name>S-adenosyl-L-methionine</name>
        <dbReference type="ChEBI" id="CHEBI:59789"/>
    </ligand>
</feature>
<keyword evidence="1" id="KW-0808">Transferase</keyword>
<keyword evidence="1" id="KW-0489">Methyltransferase</keyword>
<organism evidence="2 3">
    <name type="scientific">Taylorella asinigenitalis (strain MCE3)</name>
    <dbReference type="NCBI Taxonomy" id="1008459"/>
    <lineage>
        <taxon>Bacteria</taxon>
        <taxon>Pseudomonadati</taxon>
        <taxon>Pseudomonadota</taxon>
        <taxon>Betaproteobacteria</taxon>
        <taxon>Burkholderiales</taxon>
        <taxon>Alcaligenaceae</taxon>
        <taxon>Taylorella</taxon>
    </lineage>
</organism>
<dbReference type="Gene3D" id="3.40.50.150">
    <property type="entry name" value="Vaccinia Virus protein VP39"/>
    <property type="match status" value="1"/>
</dbReference>
<feature type="binding site" evidence="1">
    <location>
        <position position="19"/>
    </location>
    <ligand>
        <name>S-adenosyl-L-methionine</name>
        <dbReference type="ChEBI" id="CHEBI:59789"/>
    </ligand>
</feature>
<comment type="catalytic activity">
    <reaction evidence="1">
        <text>adenosine(2030) in 23S rRNA + S-adenosyl-L-methionine = N(6)-methyladenosine(2030) in 23S rRNA + S-adenosyl-L-homocysteine + H(+)</text>
        <dbReference type="Rhea" id="RHEA:43736"/>
        <dbReference type="Rhea" id="RHEA-COMP:10668"/>
        <dbReference type="Rhea" id="RHEA-COMP:10669"/>
        <dbReference type="ChEBI" id="CHEBI:15378"/>
        <dbReference type="ChEBI" id="CHEBI:57856"/>
        <dbReference type="ChEBI" id="CHEBI:59789"/>
        <dbReference type="ChEBI" id="CHEBI:74411"/>
        <dbReference type="ChEBI" id="CHEBI:74449"/>
        <dbReference type="EC" id="2.1.1.266"/>
    </reaction>
</comment>
<feature type="binding site" evidence="1">
    <location>
        <position position="105"/>
    </location>
    <ligand>
        <name>S-adenosyl-L-methionine</name>
        <dbReference type="ChEBI" id="CHEBI:59789"/>
    </ligand>
</feature>
<reference evidence="2 3" key="2">
    <citation type="journal article" date="2012" name="PLoS ONE">
        <title>Genomic characterization of the taylorella genus.</title>
        <authorList>
            <person name="Hebert L."/>
            <person name="Moumen B."/>
            <person name="Pons N."/>
            <person name="Duquesne F."/>
            <person name="Breuil M.F."/>
            <person name="Goux D."/>
            <person name="Batto J.M."/>
            <person name="Laugier C."/>
            <person name="Renault P."/>
            <person name="Petry S."/>
        </authorList>
    </citation>
    <scope>NUCLEOTIDE SEQUENCE [LARGE SCALE GENOMIC DNA]</scope>
    <source>
        <strain evidence="2 3">MCE3</strain>
    </source>
</reference>
<dbReference type="HOGENOM" id="CLU_061769_1_0_4"/>
<keyword evidence="1" id="KW-0949">S-adenosyl-L-methionine</keyword>
<sequence>MFSYRHAFHAGNHADVLKHFVLIHIINYFNRKEAPYWVIDTHAGAGVYDLMGEWANTKSEYVGGIQALLTKTLPQDLSEYVQYIKDFNEIGPNSEEETIAAYPGSPWIALEFMRECDKLKLFELHPTEIEVLRKNMFFEDQPYSKQIQINFSDGFKGMIGLLPPSTKRAIVLIDPSYEDKADYKSVLLCIKESLKRFSTGCYVVWYPLVQRLEVSKMIKHLKALDGIKWLNFELTISKAPKSGYGLFGSGMFIINPPYTLIDSLKENMPALVEHLGIKGESSYKVEHSANL</sequence>
<dbReference type="Pfam" id="PF04378">
    <property type="entry name" value="RsmJ"/>
    <property type="match status" value="1"/>
</dbReference>
<gene>
    <name evidence="1" type="primary">rlmJ</name>
    <name evidence="2" type="ordered locus">TASI_0700</name>
</gene>
<dbReference type="PANTHER" id="PTHR37426">
    <property type="entry name" value="RIBOSOMAL RNA LARGE SUBUNIT METHYLTRANSFERASE J"/>
    <property type="match status" value="1"/>
</dbReference>
<dbReference type="eggNOG" id="COG2961">
    <property type="taxonomic scope" value="Bacteria"/>
</dbReference>
<dbReference type="GO" id="GO:0005829">
    <property type="term" value="C:cytosol"/>
    <property type="evidence" value="ECO:0007669"/>
    <property type="project" value="TreeGrafter"/>
</dbReference>
<dbReference type="RefSeq" id="WP_014111368.1">
    <property type="nucleotide sequence ID" value="NC_016043.1"/>
</dbReference>
<evidence type="ECO:0000313" key="3">
    <source>
        <dbReference type="Proteomes" id="UP000009284"/>
    </source>
</evidence>
<dbReference type="OrthoDB" id="9791274at2"/>
<dbReference type="PANTHER" id="PTHR37426:SF1">
    <property type="entry name" value="RIBOSOMAL RNA LARGE SUBUNIT METHYLTRANSFERASE J"/>
    <property type="match status" value="1"/>
</dbReference>
<evidence type="ECO:0000313" key="2">
    <source>
        <dbReference type="EMBL" id="AEP36471.1"/>
    </source>
</evidence>
<dbReference type="GO" id="GO:0070475">
    <property type="term" value="P:rRNA base methylation"/>
    <property type="evidence" value="ECO:0007669"/>
    <property type="project" value="UniProtKB-UniRule"/>
</dbReference>
<comment type="similarity">
    <text evidence="1">Belongs to the RlmJ family.</text>
</comment>
<feature type="active site" description="Proton acceptor" evidence="1">
    <location>
        <position position="174"/>
    </location>
</feature>
<dbReference type="Proteomes" id="UP000009284">
    <property type="component" value="Chromosome"/>
</dbReference>